<organism evidence="1 2">
    <name type="scientific">Gibberella fujikuroi (strain CBS 195.34 / IMI 58289 / NRRL A-6831)</name>
    <name type="common">Bakanae and foot rot disease fungus</name>
    <name type="synonym">Fusarium fujikuroi</name>
    <dbReference type="NCBI Taxonomy" id="1279085"/>
    <lineage>
        <taxon>Eukaryota</taxon>
        <taxon>Fungi</taxon>
        <taxon>Dikarya</taxon>
        <taxon>Ascomycota</taxon>
        <taxon>Pezizomycotina</taxon>
        <taxon>Sordariomycetes</taxon>
        <taxon>Hypocreomycetidae</taxon>
        <taxon>Hypocreales</taxon>
        <taxon>Nectriaceae</taxon>
        <taxon>Fusarium</taxon>
        <taxon>Fusarium fujikuroi species complex</taxon>
    </lineage>
</organism>
<accession>S0DMB3</accession>
<dbReference type="GeneID" id="35398755"/>
<evidence type="ECO:0000313" key="1">
    <source>
        <dbReference type="EMBL" id="CCT63580.1"/>
    </source>
</evidence>
<dbReference type="VEuPathDB" id="FungiDB:FFUJ_05274"/>
<reference evidence="1 2" key="1">
    <citation type="journal article" date="2013" name="PLoS Pathog.">
        <title>Deciphering the cryptic genome: genome-wide analyses of the rice pathogen Fusarium fujikuroi reveal complex regulation of secondary metabolism and novel metabolites.</title>
        <authorList>
            <person name="Wiemann P."/>
            <person name="Sieber C.M."/>
            <person name="von Bargen K.W."/>
            <person name="Studt L."/>
            <person name="Niehaus E.M."/>
            <person name="Espino J.J."/>
            <person name="Huss K."/>
            <person name="Michielse C.B."/>
            <person name="Albermann S."/>
            <person name="Wagner D."/>
            <person name="Bergner S.V."/>
            <person name="Connolly L.R."/>
            <person name="Fischer A."/>
            <person name="Reuter G."/>
            <person name="Kleigrewe K."/>
            <person name="Bald T."/>
            <person name="Wingfield B.D."/>
            <person name="Ophir R."/>
            <person name="Freeman S."/>
            <person name="Hippler M."/>
            <person name="Smith K.M."/>
            <person name="Brown D.W."/>
            <person name="Proctor R.H."/>
            <person name="Munsterkotter M."/>
            <person name="Freitag M."/>
            <person name="Humpf H.U."/>
            <person name="Guldener U."/>
            <person name="Tudzynski B."/>
        </authorList>
    </citation>
    <scope>NUCLEOTIDE SEQUENCE [LARGE SCALE GENOMIC DNA]</scope>
    <source>
        <strain evidence="2">CBS 195.34 / IMI 58289 / NRRL A-6831</strain>
    </source>
</reference>
<gene>
    <name evidence="1" type="ORF">FFUJ_05274</name>
</gene>
<keyword evidence="2" id="KW-1185">Reference proteome</keyword>
<evidence type="ECO:0000313" key="2">
    <source>
        <dbReference type="Proteomes" id="UP000016800"/>
    </source>
</evidence>
<dbReference type="Proteomes" id="UP000016800">
    <property type="component" value="Chromosome II"/>
</dbReference>
<name>S0DMB3_GIBF5</name>
<dbReference type="HOGENOM" id="CLU_2004118_0_0_1"/>
<proteinExistence type="predicted"/>
<sequence>MPQLSASDKHQLITKIKDGSFVLGNLSVERCPKLETAEVSREVLKQVYALMVDEVSKVFHLDKTEAMLCFKRCVKKLVRGEPLQARSLDEYKGWNKVKKHPLTIMHLQSQTGDLACTPAPHLVL</sequence>
<dbReference type="AlphaFoldDB" id="S0DMB3"/>
<dbReference type="EMBL" id="HF679024">
    <property type="protein sequence ID" value="CCT63580.1"/>
    <property type="molecule type" value="Genomic_DNA"/>
</dbReference>
<dbReference type="RefSeq" id="XP_023425661.1">
    <property type="nucleotide sequence ID" value="XM_023571340.1"/>
</dbReference>
<protein>
    <submittedName>
        <fullName evidence="1">Uncharacterized protein</fullName>
    </submittedName>
</protein>